<evidence type="ECO:0000313" key="4">
    <source>
        <dbReference type="Proteomes" id="UP001254564"/>
    </source>
</evidence>
<feature type="domain" description="TnsE C-terminal" evidence="2">
    <location>
        <begin position="369"/>
        <end position="506"/>
    </location>
</feature>
<sequence length="551" mass="63252">MKKLPSGAPLQKVDGIHSRKLGFFKERNYVYAKFEGHLPSYLPIELLTMLVIGSRYENKKRFSQYNSINYGFRVVREPEVFLLKNEGYRVRFLSDDGVIVEIRQLEIARVLFFHNIHLVKAAFRQNGLAGLAQIISDENIKIIKINRFNDYPFSRLNSDSESQHFAWLILDQKARISFNSILKEWMMSENETHEFSFQPPPMMNWKIGGCGDYVDRAGVKVFVMNEVTVLYNPNFFHSERVIIDHHRSKNILVSEPSNGSSSVIQRTDDDSLLDLSVDPVFGKRIDRVSESSLSFTFGNSPRVEMKDNGEESQVKPRVDTKSDQSVEKTSVGDINERGEARELDHGINKSEEDDDEVSNNLIEAEPTDKFRIFEKVIQKLDKHPGFNVTNIICYKMPSPKTGRLAATRTKIGKIVQCHVATVTYRKISFIIIEIDTENMKVDHSISTLIVGFKKDATESLSSVLQSCSDEGVRWPRDKIHELSVVAEYCHHPRRMKKVENKRQSLTPEEYQKVWLEKIMARIKEAAKCIDIDPVLGRRSHTISEDSEEATS</sequence>
<evidence type="ECO:0000313" key="3">
    <source>
        <dbReference type="EMBL" id="MDR5899454.1"/>
    </source>
</evidence>
<organism evidence="3 4">
    <name type="scientific">Vreelandella vilamensis</name>
    <dbReference type="NCBI Taxonomy" id="531309"/>
    <lineage>
        <taxon>Bacteria</taxon>
        <taxon>Pseudomonadati</taxon>
        <taxon>Pseudomonadota</taxon>
        <taxon>Gammaproteobacteria</taxon>
        <taxon>Oceanospirillales</taxon>
        <taxon>Halomonadaceae</taxon>
        <taxon>Vreelandella</taxon>
    </lineage>
</organism>
<feature type="compositionally biased region" description="Basic and acidic residues" evidence="1">
    <location>
        <begin position="303"/>
        <end position="326"/>
    </location>
</feature>
<dbReference type="RefSeq" id="WP_309656338.1">
    <property type="nucleotide sequence ID" value="NZ_JARWAN010000016.1"/>
</dbReference>
<keyword evidence="4" id="KW-1185">Reference proteome</keyword>
<dbReference type="Pfam" id="PF18623">
    <property type="entry name" value="TnsE_C"/>
    <property type="match status" value="1"/>
</dbReference>
<dbReference type="Proteomes" id="UP001254564">
    <property type="component" value="Unassembled WGS sequence"/>
</dbReference>
<dbReference type="InterPro" id="IPR041419">
    <property type="entry name" value="TnsE_C"/>
</dbReference>
<name>A0ABU1H5G2_9GAMM</name>
<proteinExistence type="predicted"/>
<evidence type="ECO:0000259" key="2">
    <source>
        <dbReference type="Pfam" id="PF18623"/>
    </source>
</evidence>
<gene>
    <name evidence="3" type="ORF">QC823_10685</name>
</gene>
<dbReference type="EMBL" id="JARWAN010000016">
    <property type="protein sequence ID" value="MDR5899454.1"/>
    <property type="molecule type" value="Genomic_DNA"/>
</dbReference>
<evidence type="ECO:0000256" key="1">
    <source>
        <dbReference type="SAM" id="MobiDB-lite"/>
    </source>
</evidence>
<feature type="compositionally biased region" description="Basic and acidic residues" evidence="1">
    <location>
        <begin position="334"/>
        <end position="350"/>
    </location>
</feature>
<accession>A0ABU1H5G2</accession>
<reference evidence="3 4" key="1">
    <citation type="submission" date="2023-04" db="EMBL/GenBank/DDBJ databases">
        <title>A long-awaited taxogenomic arrangement of the family Halomonadaceae.</title>
        <authorList>
            <person name="De La Haba R."/>
            <person name="Chuvochina M."/>
            <person name="Wittouck S."/>
            <person name="Arahal D.R."/>
            <person name="Sanchez-Porro C."/>
            <person name="Hugenholtz P."/>
            <person name="Ventosa A."/>
        </authorList>
    </citation>
    <scope>NUCLEOTIDE SEQUENCE [LARGE SCALE GENOMIC DNA]</scope>
    <source>
        <strain evidence="3 4">DSM 21020</strain>
    </source>
</reference>
<feature type="region of interest" description="Disordered" evidence="1">
    <location>
        <begin position="299"/>
        <end position="357"/>
    </location>
</feature>
<comment type="caution">
    <text evidence="3">The sequence shown here is derived from an EMBL/GenBank/DDBJ whole genome shotgun (WGS) entry which is preliminary data.</text>
</comment>
<protein>
    <submittedName>
        <fullName evidence="3">Tn7-like element transposition protein TnsE</fullName>
    </submittedName>
</protein>